<dbReference type="GO" id="GO:0006952">
    <property type="term" value="P:defense response"/>
    <property type="evidence" value="ECO:0007669"/>
    <property type="project" value="UniProtKB-KW"/>
</dbReference>
<protein>
    <recommendedName>
        <fullName evidence="2">NB-ARC domain-containing protein</fullName>
    </recommendedName>
</protein>
<dbReference type="EMBL" id="JACGCM010001067">
    <property type="protein sequence ID" value="KAF6161980.1"/>
    <property type="molecule type" value="Genomic_DNA"/>
</dbReference>
<dbReference type="PRINTS" id="PR00364">
    <property type="entry name" value="DISEASERSIST"/>
</dbReference>
<keyword evidence="4" id="KW-1185">Reference proteome</keyword>
<evidence type="ECO:0000313" key="3">
    <source>
        <dbReference type="EMBL" id="KAF6161980.1"/>
    </source>
</evidence>
<dbReference type="InterPro" id="IPR027417">
    <property type="entry name" value="P-loop_NTPase"/>
</dbReference>
<sequence>MTEHTVSFVVGRLGDLIVQEAFLLSGVTDKVQQMLTEMKRMKTRIINITNSWETYCIKNITKASATSKSQIQRRLRETNPIMEDDNFIGLDKSIDILLKELMEERRLCVVSIVGIGGLGKTTLDKKVYNHIDVKRDFNCHAWVFISQKFERKTLLYQISKQFGYEADQSMEESDLVVKLRTFLENKKYFLVLDDTWSEDAWSILKVAFPNGKRGSKVLLTTRSMIVATFADPWNLYNEPCCLSKEESWELL</sequence>
<dbReference type="FunFam" id="3.40.50.300:FF:001091">
    <property type="entry name" value="Probable disease resistance protein At1g61300"/>
    <property type="match status" value="1"/>
</dbReference>
<dbReference type="Pfam" id="PF00931">
    <property type="entry name" value="NB-ARC"/>
    <property type="match status" value="1"/>
</dbReference>
<dbReference type="PANTHER" id="PTHR36766:SF30">
    <property type="entry name" value="TIR-NBS TYPE DISEASE RESISTANCE PROTEIN-RELATED"/>
    <property type="match status" value="1"/>
</dbReference>
<organism evidence="3 4">
    <name type="scientific">Kingdonia uniflora</name>
    <dbReference type="NCBI Taxonomy" id="39325"/>
    <lineage>
        <taxon>Eukaryota</taxon>
        <taxon>Viridiplantae</taxon>
        <taxon>Streptophyta</taxon>
        <taxon>Embryophyta</taxon>
        <taxon>Tracheophyta</taxon>
        <taxon>Spermatophyta</taxon>
        <taxon>Magnoliopsida</taxon>
        <taxon>Ranunculales</taxon>
        <taxon>Circaeasteraceae</taxon>
        <taxon>Kingdonia</taxon>
    </lineage>
</organism>
<evidence type="ECO:0000259" key="2">
    <source>
        <dbReference type="Pfam" id="PF00931"/>
    </source>
</evidence>
<dbReference type="SUPFAM" id="SSF52540">
    <property type="entry name" value="P-loop containing nucleoside triphosphate hydrolases"/>
    <property type="match status" value="1"/>
</dbReference>
<proteinExistence type="predicted"/>
<evidence type="ECO:0000313" key="4">
    <source>
        <dbReference type="Proteomes" id="UP000541444"/>
    </source>
</evidence>
<gene>
    <name evidence="3" type="ORF">GIB67_020036</name>
</gene>
<dbReference type="Gene3D" id="3.40.50.300">
    <property type="entry name" value="P-loop containing nucleotide triphosphate hydrolases"/>
    <property type="match status" value="1"/>
</dbReference>
<dbReference type="OrthoDB" id="3027644at2759"/>
<dbReference type="PANTHER" id="PTHR36766">
    <property type="entry name" value="PLANT BROAD-SPECTRUM MILDEW RESISTANCE PROTEIN RPW8"/>
    <property type="match status" value="1"/>
</dbReference>
<dbReference type="AlphaFoldDB" id="A0A7J7N4M7"/>
<dbReference type="InterPro" id="IPR002182">
    <property type="entry name" value="NB-ARC"/>
</dbReference>
<accession>A0A7J7N4M7</accession>
<comment type="caution">
    <text evidence="3">The sequence shown here is derived from an EMBL/GenBank/DDBJ whole genome shotgun (WGS) entry which is preliminary data.</text>
</comment>
<dbReference type="GO" id="GO:0043531">
    <property type="term" value="F:ADP binding"/>
    <property type="evidence" value="ECO:0007669"/>
    <property type="project" value="InterPro"/>
</dbReference>
<dbReference type="Proteomes" id="UP000541444">
    <property type="component" value="Unassembled WGS sequence"/>
</dbReference>
<reference evidence="3 4" key="1">
    <citation type="journal article" date="2020" name="IScience">
        <title>Genome Sequencing of the Endangered Kingdonia uniflora (Circaeasteraceae, Ranunculales) Reveals Potential Mechanisms of Evolutionary Specialization.</title>
        <authorList>
            <person name="Sun Y."/>
            <person name="Deng T."/>
            <person name="Zhang A."/>
            <person name="Moore M.J."/>
            <person name="Landis J.B."/>
            <person name="Lin N."/>
            <person name="Zhang H."/>
            <person name="Zhang X."/>
            <person name="Huang J."/>
            <person name="Zhang X."/>
            <person name="Sun H."/>
            <person name="Wang H."/>
        </authorList>
    </citation>
    <scope>NUCLEOTIDE SEQUENCE [LARGE SCALE GENOMIC DNA]</scope>
    <source>
        <strain evidence="3">TB1705</strain>
        <tissue evidence="3">Leaf</tissue>
    </source>
</reference>
<keyword evidence="1" id="KW-0611">Plant defense</keyword>
<feature type="domain" description="NB-ARC" evidence="2">
    <location>
        <begin position="91"/>
        <end position="251"/>
    </location>
</feature>
<name>A0A7J7N4M7_9MAGN</name>
<evidence type="ECO:0000256" key="1">
    <source>
        <dbReference type="ARBA" id="ARBA00022821"/>
    </source>
</evidence>